<name>A0A1Y1JLH4_PLAGO</name>
<feature type="signal peptide" evidence="1">
    <location>
        <begin position="1"/>
        <end position="20"/>
    </location>
</feature>
<dbReference type="SMART" id="SM01099">
    <property type="entry name" value="CPW_WPC"/>
    <property type="match status" value="2"/>
</dbReference>
<dbReference type="RefSeq" id="XP_028543842.1">
    <property type="nucleotide sequence ID" value="XM_028688041.1"/>
</dbReference>
<dbReference type="NCBIfam" id="TIGR01492">
    <property type="entry name" value="CPW_WPC"/>
    <property type="match status" value="2"/>
</dbReference>
<dbReference type="EMBL" id="BDQF01000011">
    <property type="protein sequence ID" value="GAW81253.1"/>
    <property type="molecule type" value="Genomic_DNA"/>
</dbReference>
<comment type="caution">
    <text evidence="3">The sequence shown here is derived from an EMBL/GenBank/DDBJ whole genome shotgun (WGS) entry which is preliminary data.</text>
</comment>
<evidence type="ECO:0000313" key="4">
    <source>
        <dbReference type="Proteomes" id="UP000195521"/>
    </source>
</evidence>
<dbReference type="GeneID" id="39747972"/>
<evidence type="ECO:0000256" key="1">
    <source>
        <dbReference type="SAM" id="SignalP"/>
    </source>
</evidence>
<organism evidence="3 4">
    <name type="scientific">Plasmodium gonderi</name>
    <dbReference type="NCBI Taxonomy" id="77519"/>
    <lineage>
        <taxon>Eukaryota</taxon>
        <taxon>Sar</taxon>
        <taxon>Alveolata</taxon>
        <taxon>Apicomplexa</taxon>
        <taxon>Aconoidasida</taxon>
        <taxon>Haemosporida</taxon>
        <taxon>Plasmodiidae</taxon>
        <taxon>Plasmodium</taxon>
        <taxon>Plasmodium (Plasmodium)</taxon>
    </lineage>
</organism>
<evidence type="ECO:0000313" key="3">
    <source>
        <dbReference type="EMBL" id="GAW81253.1"/>
    </source>
</evidence>
<dbReference type="Pfam" id="PF09717">
    <property type="entry name" value="CPW_WPC"/>
    <property type="match status" value="2"/>
</dbReference>
<dbReference type="OMA" id="FWPCKKC"/>
<protein>
    <recommendedName>
        <fullName evidence="2">CPW-WPC domain-containing protein</fullName>
    </recommendedName>
</protein>
<evidence type="ECO:0000259" key="2">
    <source>
        <dbReference type="SMART" id="SM01099"/>
    </source>
</evidence>
<feature type="domain" description="CPW-WPC" evidence="2">
    <location>
        <begin position="161"/>
        <end position="222"/>
    </location>
</feature>
<proteinExistence type="predicted"/>
<keyword evidence="1" id="KW-0732">Signal</keyword>
<feature type="domain" description="CPW-WPC" evidence="2">
    <location>
        <begin position="94"/>
        <end position="160"/>
    </location>
</feature>
<dbReference type="Proteomes" id="UP000195521">
    <property type="component" value="Unassembled WGS sequence"/>
</dbReference>
<reference evidence="4" key="1">
    <citation type="submission" date="2017-04" db="EMBL/GenBank/DDBJ databases">
        <title>Plasmodium gonderi genome.</title>
        <authorList>
            <person name="Arisue N."/>
            <person name="Honma H."/>
            <person name="Kawai S."/>
            <person name="Tougan T."/>
            <person name="Tanabe K."/>
            <person name="Horii T."/>
        </authorList>
    </citation>
    <scope>NUCLEOTIDE SEQUENCE [LARGE SCALE GENOMIC DNA]</scope>
    <source>
        <strain evidence="4">ATCC 30045</strain>
    </source>
</reference>
<accession>A0A1Y1JLH4</accession>
<dbReference type="InterPro" id="IPR006387">
    <property type="entry name" value="CPW_WPC_dom"/>
</dbReference>
<keyword evidence="4" id="KW-1185">Reference proteome</keyword>
<sequence length="250" mass="28635">MNIVFPFILFLFFYIEKATCENEIKGKLFSDTELENIGGSAGDIITSSSRSPEPVNSHPSNTNLAGELLKELKIIPPPSVKLNETELIDPDIICQRDYNTPCPNDYDYIGTVHEDDDEICAPSSTYEGPCVGEELNIKNISEKTKETWSKNCQAFWPCKKCVRSFTSYCPEKWDKVKGTLRSCKPSLLYHGPCKYQVNFSGYNIRMLEEWSLKCHAWWACDHMNIIDDCPDSDMPITPAATRWRLNKYYQ</sequence>
<feature type="chain" id="PRO_5012643571" description="CPW-WPC domain-containing protein" evidence="1">
    <location>
        <begin position="21"/>
        <end position="250"/>
    </location>
</feature>
<dbReference type="AlphaFoldDB" id="A0A1Y1JLH4"/>
<gene>
    <name evidence="3" type="ORF">PGO_100060</name>
</gene>
<dbReference type="OrthoDB" id="361166at2759"/>